<comment type="caution">
    <text evidence="4">The sequence shown here is derived from an EMBL/GenBank/DDBJ whole genome shotgun (WGS) entry which is preliminary data.</text>
</comment>
<organism evidence="4 5">
    <name type="scientific">Blattamonas nauphoetae</name>
    <dbReference type="NCBI Taxonomy" id="2049346"/>
    <lineage>
        <taxon>Eukaryota</taxon>
        <taxon>Metamonada</taxon>
        <taxon>Preaxostyla</taxon>
        <taxon>Oxymonadida</taxon>
        <taxon>Blattamonas</taxon>
    </lineage>
</organism>
<gene>
    <name evidence="4" type="ORF">BLNAU_8190</name>
</gene>
<dbReference type="Gene3D" id="3.40.630.30">
    <property type="match status" value="1"/>
</dbReference>
<dbReference type="PANTHER" id="PTHR42919">
    <property type="entry name" value="N-ALPHA-ACETYLTRANSFERASE"/>
    <property type="match status" value="1"/>
</dbReference>
<dbReference type="EC" id="2.3.1.-" evidence="4"/>
<evidence type="ECO:0000256" key="2">
    <source>
        <dbReference type="ARBA" id="ARBA00023315"/>
    </source>
</evidence>
<keyword evidence="5" id="KW-1185">Reference proteome</keyword>
<dbReference type="PANTHER" id="PTHR42919:SF8">
    <property type="entry name" value="N-ALPHA-ACETYLTRANSFERASE 50"/>
    <property type="match status" value="1"/>
</dbReference>
<dbReference type="Pfam" id="PF00583">
    <property type="entry name" value="Acetyltransf_1"/>
    <property type="match status" value="1"/>
</dbReference>
<name>A0ABQ9XZI1_9EUKA</name>
<dbReference type="InterPro" id="IPR016181">
    <property type="entry name" value="Acyl_CoA_acyltransferase"/>
</dbReference>
<evidence type="ECO:0000259" key="3">
    <source>
        <dbReference type="PROSITE" id="PS51186"/>
    </source>
</evidence>
<reference evidence="4 5" key="1">
    <citation type="journal article" date="2022" name="bioRxiv">
        <title>Genomics of Preaxostyla Flagellates Illuminates Evolutionary Transitions and the Path Towards Mitochondrial Loss.</title>
        <authorList>
            <person name="Novak L.V.F."/>
            <person name="Treitli S.C."/>
            <person name="Pyrih J."/>
            <person name="Halakuc P."/>
            <person name="Pipaliya S.V."/>
            <person name="Vacek V."/>
            <person name="Brzon O."/>
            <person name="Soukal P."/>
            <person name="Eme L."/>
            <person name="Dacks J.B."/>
            <person name="Karnkowska A."/>
            <person name="Elias M."/>
            <person name="Hampl V."/>
        </authorList>
    </citation>
    <scope>NUCLEOTIDE SEQUENCE [LARGE SCALE GENOMIC DNA]</scope>
    <source>
        <strain evidence="4">NAU3</strain>
        <tissue evidence="4">Gut</tissue>
    </source>
</reference>
<dbReference type="PROSITE" id="PS51186">
    <property type="entry name" value="GNAT"/>
    <property type="match status" value="1"/>
</dbReference>
<feature type="domain" description="N-acetyltransferase" evidence="3">
    <location>
        <begin position="54"/>
        <end position="202"/>
    </location>
</feature>
<evidence type="ECO:0000256" key="1">
    <source>
        <dbReference type="ARBA" id="ARBA00022679"/>
    </source>
</evidence>
<evidence type="ECO:0000313" key="4">
    <source>
        <dbReference type="EMBL" id="KAK2956913.1"/>
    </source>
</evidence>
<dbReference type="InterPro" id="IPR051556">
    <property type="entry name" value="N-term/lysine_N-AcTrnsfr"/>
</dbReference>
<protein>
    <submittedName>
        <fullName evidence="4">N-alpha-acetyltransferase 50</fullName>
        <ecNumber evidence="4">2.3.1.-</ecNumber>
    </submittedName>
</protein>
<proteinExistence type="predicted"/>
<dbReference type="InterPro" id="IPR000182">
    <property type="entry name" value="GNAT_dom"/>
</dbReference>
<dbReference type="CDD" id="cd04301">
    <property type="entry name" value="NAT_SF"/>
    <property type="match status" value="1"/>
</dbReference>
<keyword evidence="1 4" id="KW-0808">Transferase</keyword>
<dbReference type="GO" id="GO:0016746">
    <property type="term" value="F:acyltransferase activity"/>
    <property type="evidence" value="ECO:0007669"/>
    <property type="project" value="UniProtKB-KW"/>
</dbReference>
<keyword evidence="2 4" id="KW-0012">Acyltransferase</keyword>
<accession>A0ABQ9XZI1</accession>
<dbReference type="SUPFAM" id="SSF55729">
    <property type="entry name" value="Acyl-CoA N-acyltransferases (Nat)"/>
    <property type="match status" value="1"/>
</dbReference>
<dbReference type="EMBL" id="JARBJD010000051">
    <property type="protein sequence ID" value="KAK2956913.1"/>
    <property type="molecule type" value="Genomic_DNA"/>
</dbReference>
<sequence length="203" mass="23650">MIGTHRSEPFLKRKVTVMTKSVDPTSKANIVLLEEPDEDEMKARECLSGGLNKFSFGHPTKKNAGTLKVLNDACLPVHYRQWFYDALFTRDIKLSRLVYFNDNLVGAICCRIENLSDLYIMSITVLAPYRKRKIGSYLMHYIINYTKQHTELKRIYLNVHTPNTSAQNFYKNAFNFSEVRRIDGYYTDLTPSDCFELELKIRD</sequence>
<dbReference type="Proteomes" id="UP001281761">
    <property type="component" value="Unassembled WGS sequence"/>
</dbReference>
<evidence type="ECO:0000313" key="5">
    <source>
        <dbReference type="Proteomes" id="UP001281761"/>
    </source>
</evidence>